<protein>
    <recommendedName>
        <fullName evidence="3">Four helix bundle protein</fullName>
    </recommendedName>
</protein>
<dbReference type="EMBL" id="MGKO01000003">
    <property type="protein sequence ID" value="OGN28112.1"/>
    <property type="molecule type" value="Genomic_DNA"/>
</dbReference>
<dbReference type="Proteomes" id="UP000178444">
    <property type="component" value="Unassembled WGS sequence"/>
</dbReference>
<dbReference type="InterPro" id="IPR036583">
    <property type="entry name" value="23S_rRNA_IVS_sf"/>
</dbReference>
<gene>
    <name evidence="1" type="ORF">A2941_00015</name>
</gene>
<proteinExistence type="predicted"/>
<evidence type="ECO:0008006" key="3">
    <source>
        <dbReference type="Google" id="ProtNLM"/>
    </source>
</evidence>
<dbReference type="PANTHER" id="PTHR38471:SF2">
    <property type="entry name" value="FOUR HELIX BUNDLE PROTEIN"/>
    <property type="match status" value="1"/>
</dbReference>
<name>A0A1F8GRQ8_9BACT</name>
<evidence type="ECO:0000313" key="2">
    <source>
        <dbReference type="Proteomes" id="UP000178444"/>
    </source>
</evidence>
<dbReference type="Pfam" id="PF05635">
    <property type="entry name" value="23S_rRNA_IVP"/>
    <property type="match status" value="1"/>
</dbReference>
<sequence>MDTFAHEVYDLTRAFPKDEIYGITSQLRRASLSVVLNYVEGYSRFKDKVHKNFLEISYGSLQESKYLLDFSHKEKYGNLDKYPVLIKLADDIGAMLWGIIRKI</sequence>
<organism evidence="1 2">
    <name type="scientific">Candidatus Yanofskybacteria bacterium RIFCSPLOWO2_01_FULL_49_17</name>
    <dbReference type="NCBI Taxonomy" id="1802700"/>
    <lineage>
        <taxon>Bacteria</taxon>
        <taxon>Candidatus Yanofskyibacteriota</taxon>
    </lineage>
</organism>
<evidence type="ECO:0000313" key="1">
    <source>
        <dbReference type="EMBL" id="OGN28112.1"/>
    </source>
</evidence>
<dbReference type="InterPro" id="IPR012657">
    <property type="entry name" value="23S_rRNA-intervening_sequence"/>
</dbReference>
<dbReference type="PANTHER" id="PTHR38471">
    <property type="entry name" value="FOUR HELIX BUNDLE PROTEIN"/>
    <property type="match status" value="1"/>
</dbReference>
<dbReference type="AlphaFoldDB" id="A0A1F8GRQ8"/>
<dbReference type="CDD" id="cd16377">
    <property type="entry name" value="23S_rRNA_IVP_like"/>
    <property type="match status" value="1"/>
</dbReference>
<accession>A0A1F8GRQ8</accession>
<comment type="caution">
    <text evidence="1">The sequence shown here is derived from an EMBL/GenBank/DDBJ whole genome shotgun (WGS) entry which is preliminary data.</text>
</comment>
<dbReference type="Gene3D" id="1.20.1440.60">
    <property type="entry name" value="23S rRNA-intervening sequence"/>
    <property type="match status" value="1"/>
</dbReference>
<dbReference type="NCBIfam" id="TIGR02436">
    <property type="entry name" value="four helix bundle protein"/>
    <property type="match status" value="1"/>
</dbReference>
<reference evidence="1 2" key="1">
    <citation type="journal article" date="2016" name="Nat. Commun.">
        <title>Thousands of microbial genomes shed light on interconnected biogeochemical processes in an aquifer system.</title>
        <authorList>
            <person name="Anantharaman K."/>
            <person name="Brown C.T."/>
            <person name="Hug L.A."/>
            <person name="Sharon I."/>
            <person name="Castelle C.J."/>
            <person name="Probst A.J."/>
            <person name="Thomas B.C."/>
            <person name="Singh A."/>
            <person name="Wilkins M.J."/>
            <person name="Karaoz U."/>
            <person name="Brodie E.L."/>
            <person name="Williams K.H."/>
            <person name="Hubbard S.S."/>
            <person name="Banfield J.F."/>
        </authorList>
    </citation>
    <scope>NUCLEOTIDE SEQUENCE [LARGE SCALE GENOMIC DNA]</scope>
</reference>
<dbReference type="SUPFAM" id="SSF158446">
    <property type="entry name" value="IVS-encoded protein-like"/>
    <property type="match status" value="1"/>
</dbReference>